<organism evidence="1">
    <name type="scientific">marine metagenome</name>
    <dbReference type="NCBI Taxonomy" id="408172"/>
    <lineage>
        <taxon>unclassified sequences</taxon>
        <taxon>metagenomes</taxon>
        <taxon>ecological metagenomes</taxon>
    </lineage>
</organism>
<protein>
    <submittedName>
        <fullName evidence="1">Uncharacterized protein</fullName>
    </submittedName>
</protein>
<dbReference type="EMBL" id="UINC01163865">
    <property type="protein sequence ID" value="SVD64401.1"/>
    <property type="molecule type" value="Genomic_DNA"/>
</dbReference>
<evidence type="ECO:0000313" key="1">
    <source>
        <dbReference type="EMBL" id="SVD64401.1"/>
    </source>
</evidence>
<gene>
    <name evidence="1" type="ORF">METZ01_LOCUS417255</name>
</gene>
<proteinExistence type="predicted"/>
<name>A0A382X2F3_9ZZZZ</name>
<reference evidence="1" key="1">
    <citation type="submission" date="2018-05" db="EMBL/GenBank/DDBJ databases">
        <authorList>
            <person name="Lanie J.A."/>
            <person name="Ng W.-L."/>
            <person name="Kazmierczak K.M."/>
            <person name="Andrzejewski T.M."/>
            <person name="Davidsen T.M."/>
            <person name="Wayne K.J."/>
            <person name="Tettelin H."/>
            <person name="Glass J.I."/>
            <person name="Rusch D."/>
            <person name="Podicherti R."/>
            <person name="Tsui H.-C.T."/>
            <person name="Winkler M.E."/>
        </authorList>
    </citation>
    <scope>NUCLEOTIDE SEQUENCE</scope>
</reference>
<accession>A0A382X2F3</accession>
<dbReference type="AlphaFoldDB" id="A0A382X2F3"/>
<feature type="non-terminal residue" evidence="1">
    <location>
        <position position="124"/>
    </location>
</feature>
<sequence>MSIMLRIQNTRVLLFCSVFLSGVPLQAAELQKMPAVGQGFSGRIGLKESQEFIGHWSREPRFSRRFELGAEIAWKVLQVREAEILLEGRVLAGHYRHALAGFIELEEVYGLILDDLVFQVRFGR</sequence>